<dbReference type="GO" id="GO:0071108">
    <property type="term" value="P:protein K48-linked deubiquitination"/>
    <property type="evidence" value="ECO:0007669"/>
    <property type="project" value="InterPro"/>
</dbReference>
<dbReference type="PANTHER" id="PTHR12473">
    <property type="entry name" value="UBIQUITIN CARBOXYL-TERMINAL HYDROLASE MINDY-4-RELATED"/>
    <property type="match status" value="1"/>
</dbReference>
<feature type="region of interest" description="Disordered" evidence="3">
    <location>
        <begin position="46"/>
        <end position="90"/>
    </location>
</feature>
<comment type="function">
    <text evidence="2">Hydrolase that can remove 'Lys-48'-linked conjugated ubiquitin from proteins.</text>
</comment>
<comment type="catalytic activity">
    <reaction evidence="2">
        <text>Thiol-dependent hydrolysis of ester, thioester, amide, peptide and isopeptide bonds formed by the C-terminal Gly of ubiquitin (a 76-residue protein attached to proteins as an intracellular targeting signal).</text>
        <dbReference type="EC" id="3.4.19.12"/>
    </reaction>
</comment>
<dbReference type="PANTHER" id="PTHR12473:SF8">
    <property type="entry name" value="UBIQUITIN CARBOXYL-TERMINAL HYDROLASE MINDY-4-RELATED"/>
    <property type="match status" value="1"/>
</dbReference>
<organism evidence="5 6">
    <name type="scientific">Plakobranchus ocellatus</name>
    <dbReference type="NCBI Taxonomy" id="259542"/>
    <lineage>
        <taxon>Eukaryota</taxon>
        <taxon>Metazoa</taxon>
        <taxon>Spiralia</taxon>
        <taxon>Lophotrochozoa</taxon>
        <taxon>Mollusca</taxon>
        <taxon>Gastropoda</taxon>
        <taxon>Heterobranchia</taxon>
        <taxon>Euthyneura</taxon>
        <taxon>Panpulmonata</taxon>
        <taxon>Sacoglossa</taxon>
        <taxon>Placobranchoidea</taxon>
        <taxon>Plakobranchidae</taxon>
        <taxon>Plakobranchus</taxon>
    </lineage>
</organism>
<dbReference type="GO" id="GO:0006508">
    <property type="term" value="P:proteolysis"/>
    <property type="evidence" value="ECO:0007669"/>
    <property type="project" value="UniProtKB-KW"/>
</dbReference>
<name>A0AAV4DX00_9GAST</name>
<keyword evidence="6" id="KW-1185">Reference proteome</keyword>
<comment type="similarity">
    <text evidence="1 2">Belongs to the MINDY deubiquitinase family. FAM188 subfamily.</text>
</comment>
<evidence type="ECO:0000256" key="1">
    <source>
        <dbReference type="ARBA" id="ARBA00011074"/>
    </source>
</evidence>
<evidence type="ECO:0000313" key="5">
    <source>
        <dbReference type="EMBL" id="GFO48416.1"/>
    </source>
</evidence>
<keyword evidence="2" id="KW-0645">Protease</keyword>
<dbReference type="EC" id="3.4.19.12" evidence="2"/>
<evidence type="ECO:0000256" key="2">
    <source>
        <dbReference type="RuleBase" id="RU367088"/>
    </source>
</evidence>
<dbReference type="GO" id="GO:0004843">
    <property type="term" value="F:cysteine-type deubiquitinase activity"/>
    <property type="evidence" value="ECO:0007669"/>
    <property type="project" value="UniProtKB-UniRule"/>
</dbReference>
<dbReference type="InterPro" id="IPR025257">
    <property type="entry name" value="MINDY-3/4_CD"/>
</dbReference>
<feature type="domain" description="Deubiquitinating enzyme MINDY-3/4 conserved" evidence="4">
    <location>
        <begin position="242"/>
        <end position="581"/>
    </location>
</feature>
<keyword evidence="2" id="KW-0833">Ubl conjugation pathway</keyword>
<sequence>MGNGKTGVIPNDVMQQSPTQFSTKSQPSRPVSAKLRSGMIISNNDALSKSGRHYNRPLRASVSQQHKQQKRDMKAMQENSHSAGELNINGRPCQFSQTRISSATGTTNNADLSKLHADFSSAKQDPPVSFEALLMKGEERANLLQRVGISSRENIESEQSYKVETSSMVGDRTRTKTKSKTNELSPSSLGVMQDLEFDDVDDQDTSLQNLELKPVQQIVQRPIKLTKVPSTPVDLKTAIALKKIVLGSPHQRYNEEWLLQAFTFCDMPDLKYGIVQKKGGPCGVLAAVQACLVQEMLFGVNKVPNSFKNISRSDRSRMLAFALSTILWRAGESNRAVVTLASDTSHLVSSTKFKHDDVTEKLDLYTFTSYEELSSFLLQSVSQFETDGSPGVIKIMYSAILSRKAHKVRADFDVPEENTMIGSHGYCTQELVNLLLTGRAVSNVFNDTVQLDSGTIGEPVILKGISGRCDIGFLSLFEHYKSCQVGTYYKTPKNPIWVVCSESHFSVLFSSRHDLISDWKAEKRFDLIYYDGLSRQQEEIKLTISTLNRSYKPPVSEEDLVPPLEHCIHTKWPDAEIDWNGYEPIL</sequence>
<dbReference type="Pfam" id="PF13898">
    <property type="entry name" value="MINDY-3_4_CD"/>
    <property type="match status" value="1"/>
</dbReference>
<evidence type="ECO:0000259" key="4">
    <source>
        <dbReference type="SMART" id="SM01174"/>
    </source>
</evidence>
<gene>
    <name evidence="5" type="ORF">PoB_007492100</name>
</gene>
<feature type="region of interest" description="Disordered" evidence="3">
    <location>
        <begin position="156"/>
        <end position="186"/>
    </location>
</feature>
<evidence type="ECO:0000313" key="6">
    <source>
        <dbReference type="Proteomes" id="UP000735302"/>
    </source>
</evidence>
<reference evidence="5 6" key="1">
    <citation type="journal article" date="2021" name="Elife">
        <title>Chloroplast acquisition without the gene transfer in kleptoplastic sea slugs, Plakobranchus ocellatus.</title>
        <authorList>
            <person name="Maeda T."/>
            <person name="Takahashi S."/>
            <person name="Yoshida T."/>
            <person name="Shimamura S."/>
            <person name="Takaki Y."/>
            <person name="Nagai Y."/>
            <person name="Toyoda A."/>
            <person name="Suzuki Y."/>
            <person name="Arimoto A."/>
            <person name="Ishii H."/>
            <person name="Satoh N."/>
            <person name="Nishiyama T."/>
            <person name="Hasebe M."/>
            <person name="Maruyama T."/>
            <person name="Minagawa J."/>
            <person name="Obokata J."/>
            <person name="Shigenobu S."/>
        </authorList>
    </citation>
    <scope>NUCLEOTIDE SEQUENCE [LARGE SCALE GENOMIC DNA]</scope>
</reference>
<feature type="compositionally biased region" description="Polar residues" evidence="3">
    <location>
        <begin position="13"/>
        <end position="29"/>
    </location>
</feature>
<accession>A0AAV4DX00</accession>
<protein>
    <recommendedName>
        <fullName evidence="2">Ubiquitin carboxyl-terminal hydrolase MINDY</fullName>
        <ecNumber evidence="2">3.4.19.12</ecNumber>
    </recommendedName>
</protein>
<dbReference type="Proteomes" id="UP000735302">
    <property type="component" value="Unassembled WGS sequence"/>
</dbReference>
<comment type="caution">
    <text evidence="5">The sequence shown here is derived from an EMBL/GenBank/DDBJ whole genome shotgun (WGS) entry which is preliminary data.</text>
</comment>
<dbReference type="SMART" id="SM01174">
    <property type="entry name" value="DUF4205"/>
    <property type="match status" value="1"/>
</dbReference>
<evidence type="ECO:0000256" key="3">
    <source>
        <dbReference type="SAM" id="MobiDB-lite"/>
    </source>
</evidence>
<dbReference type="EMBL" id="BLXT01008389">
    <property type="protein sequence ID" value="GFO48416.1"/>
    <property type="molecule type" value="Genomic_DNA"/>
</dbReference>
<feature type="region of interest" description="Disordered" evidence="3">
    <location>
        <begin position="1"/>
        <end position="33"/>
    </location>
</feature>
<dbReference type="AlphaFoldDB" id="A0AAV4DX00"/>
<dbReference type="InterPro" id="IPR039785">
    <property type="entry name" value="MINY3/4"/>
</dbReference>
<proteinExistence type="inferred from homology"/>
<dbReference type="GO" id="GO:1990380">
    <property type="term" value="F:K48-linked deubiquitinase activity"/>
    <property type="evidence" value="ECO:0007669"/>
    <property type="project" value="UniProtKB-UniRule"/>
</dbReference>
<keyword evidence="2" id="KW-0788">Thiol protease</keyword>
<keyword evidence="2" id="KW-0378">Hydrolase</keyword>